<feature type="compositionally biased region" description="Gly residues" evidence="1">
    <location>
        <begin position="223"/>
        <end position="234"/>
    </location>
</feature>
<feature type="compositionally biased region" description="Polar residues" evidence="1">
    <location>
        <begin position="386"/>
        <end position="396"/>
    </location>
</feature>
<evidence type="ECO:0000313" key="3">
    <source>
        <dbReference type="Proteomes" id="UP000620124"/>
    </source>
</evidence>
<accession>A0A8H6X6W0</accession>
<feature type="region of interest" description="Disordered" evidence="1">
    <location>
        <begin position="95"/>
        <end position="413"/>
    </location>
</feature>
<feature type="compositionally biased region" description="Low complexity" evidence="1">
    <location>
        <begin position="34"/>
        <end position="43"/>
    </location>
</feature>
<name>A0A8H6X6W0_9AGAR</name>
<feature type="compositionally biased region" description="Polar residues" evidence="1">
    <location>
        <begin position="276"/>
        <end position="293"/>
    </location>
</feature>
<keyword evidence="3" id="KW-1185">Reference proteome</keyword>
<protein>
    <submittedName>
        <fullName evidence="2">Uncharacterized protein</fullName>
    </submittedName>
</protein>
<proteinExistence type="predicted"/>
<organism evidence="2 3">
    <name type="scientific">Mycena venus</name>
    <dbReference type="NCBI Taxonomy" id="2733690"/>
    <lineage>
        <taxon>Eukaryota</taxon>
        <taxon>Fungi</taxon>
        <taxon>Dikarya</taxon>
        <taxon>Basidiomycota</taxon>
        <taxon>Agaricomycotina</taxon>
        <taxon>Agaricomycetes</taxon>
        <taxon>Agaricomycetidae</taxon>
        <taxon>Agaricales</taxon>
        <taxon>Marasmiineae</taxon>
        <taxon>Mycenaceae</taxon>
        <taxon>Mycena</taxon>
    </lineage>
</organism>
<dbReference type="Proteomes" id="UP000620124">
    <property type="component" value="Unassembled WGS sequence"/>
</dbReference>
<feature type="compositionally biased region" description="Polar residues" evidence="1">
    <location>
        <begin position="325"/>
        <end position="337"/>
    </location>
</feature>
<dbReference type="AlphaFoldDB" id="A0A8H6X6W0"/>
<feature type="region of interest" description="Disordered" evidence="1">
    <location>
        <begin position="429"/>
        <end position="452"/>
    </location>
</feature>
<dbReference type="EMBL" id="JACAZI010000024">
    <property type="protein sequence ID" value="KAF7335643.1"/>
    <property type="molecule type" value="Genomic_DNA"/>
</dbReference>
<reference evidence="2" key="1">
    <citation type="submission" date="2020-05" db="EMBL/GenBank/DDBJ databases">
        <title>Mycena genomes resolve the evolution of fungal bioluminescence.</title>
        <authorList>
            <person name="Tsai I.J."/>
        </authorList>
    </citation>
    <scope>NUCLEOTIDE SEQUENCE</scope>
    <source>
        <strain evidence="2">CCC161011</strain>
    </source>
</reference>
<feature type="compositionally biased region" description="Polar residues" evidence="1">
    <location>
        <begin position="140"/>
        <end position="149"/>
    </location>
</feature>
<gene>
    <name evidence="2" type="ORF">MVEN_02219200</name>
</gene>
<feature type="compositionally biased region" description="Polar residues" evidence="1">
    <location>
        <begin position="242"/>
        <end position="253"/>
    </location>
</feature>
<feature type="region of interest" description="Disordered" evidence="1">
    <location>
        <begin position="1"/>
        <end position="49"/>
    </location>
</feature>
<evidence type="ECO:0000313" key="2">
    <source>
        <dbReference type="EMBL" id="KAF7335643.1"/>
    </source>
</evidence>
<sequence>MPMPPATWAAPPVMGVTPAYTPISRSTGGVLSNPATAARAAPPLTVEPVARPPSRQMMGGIIGNPASGAHTAEPVARPSSRLGFGNPASGFTVEPVVRPSSRLGNPAGGYTAEPVVRPSSRLGNPASGFTVEPVARPSSRLGNPSSRFTAESAPMGGIYGNPASGSMAGPPPNRLGNPPGTFTVEPVRPPSRQGGGIPVYPGNAGWGNPMGPPQQPSGPPGPGQMGGPPGGNWSMGGPYAFGQSSTPGNQPSQPLGFPAPSIGNAGVAPHSPLPTHPQSFVGTDNPPLRSTTPRPIYGPPATNAPFGTGYGAPTPGVAAGYPLPTSRSNSTATTTPHQRIANLNAGTTPAAAFNSRALSRPTSRASSGGYTRHSSNQTPHPGANLGITNPYTSIQEESPGSDSDSTRSSLGLARMNSFDRMTANNTLANANASYTGVPVIPPSPANSYRPMR</sequence>
<feature type="compositionally biased region" description="Pro residues" evidence="1">
    <location>
        <begin position="210"/>
        <end position="222"/>
    </location>
</feature>
<evidence type="ECO:0000256" key="1">
    <source>
        <dbReference type="SAM" id="MobiDB-lite"/>
    </source>
</evidence>
<dbReference type="OrthoDB" id="3063987at2759"/>
<feature type="region of interest" description="Disordered" evidence="1">
    <location>
        <begin position="64"/>
        <end position="83"/>
    </location>
</feature>
<feature type="compositionally biased region" description="Low complexity" evidence="1">
    <location>
        <begin position="398"/>
        <end position="412"/>
    </location>
</feature>
<feature type="compositionally biased region" description="Polar residues" evidence="1">
    <location>
        <begin position="356"/>
        <end position="379"/>
    </location>
</feature>
<feature type="compositionally biased region" description="Low complexity" evidence="1">
    <location>
        <begin position="1"/>
        <end position="14"/>
    </location>
</feature>
<comment type="caution">
    <text evidence="2">The sequence shown here is derived from an EMBL/GenBank/DDBJ whole genome shotgun (WGS) entry which is preliminary data.</text>
</comment>